<dbReference type="InterPro" id="IPR032675">
    <property type="entry name" value="LRR_dom_sf"/>
</dbReference>
<gene>
    <name evidence="1" type="ORF">UFOVP331_173</name>
</gene>
<sequence length="138" mass="15251">MIKLLDLLKEDNPFVSRGGEKRAENFYKNKIQQYVKDGMKGDLDLSNSLITSLPDELTKVGGDLYLSFTKITSLPNNLTVGGDLDLSLTNIISLPSELRVGGNLYLLATPLSEKYSEKEIRAMVPNVNGGIIIKYSQI</sequence>
<protein>
    <submittedName>
        <fullName evidence="1">Uncharacterized protein</fullName>
    </submittedName>
</protein>
<organism evidence="1">
    <name type="scientific">uncultured Caudovirales phage</name>
    <dbReference type="NCBI Taxonomy" id="2100421"/>
    <lineage>
        <taxon>Viruses</taxon>
        <taxon>Duplodnaviria</taxon>
        <taxon>Heunggongvirae</taxon>
        <taxon>Uroviricota</taxon>
        <taxon>Caudoviricetes</taxon>
        <taxon>Peduoviridae</taxon>
        <taxon>Maltschvirus</taxon>
        <taxon>Maltschvirus maltsch</taxon>
    </lineage>
</organism>
<accession>A0A6J5LZE7</accession>
<reference evidence="1" key="1">
    <citation type="submission" date="2020-04" db="EMBL/GenBank/DDBJ databases">
        <authorList>
            <person name="Chiriac C."/>
            <person name="Salcher M."/>
            <person name="Ghai R."/>
            <person name="Kavagutti S V."/>
        </authorList>
    </citation>
    <scope>NUCLEOTIDE SEQUENCE</scope>
</reference>
<dbReference type="EMBL" id="LR796345">
    <property type="protein sequence ID" value="CAB4138613.1"/>
    <property type="molecule type" value="Genomic_DNA"/>
</dbReference>
<evidence type="ECO:0000313" key="1">
    <source>
        <dbReference type="EMBL" id="CAB4138613.1"/>
    </source>
</evidence>
<name>A0A6J5LZE7_9CAUD</name>
<dbReference type="Gene3D" id="3.80.10.10">
    <property type="entry name" value="Ribonuclease Inhibitor"/>
    <property type="match status" value="1"/>
</dbReference>
<proteinExistence type="predicted"/>